<dbReference type="InterPro" id="IPR017927">
    <property type="entry name" value="FAD-bd_FR_type"/>
</dbReference>
<reference evidence="3 4" key="1">
    <citation type="submission" date="2023-07" db="EMBL/GenBank/DDBJ databases">
        <title>Genomic Encyclopedia of Type Strains, Phase IV (KMG-IV): sequencing the most valuable type-strain genomes for metagenomic binning, comparative biology and taxonomic classification.</title>
        <authorList>
            <person name="Goeker M."/>
        </authorList>
    </citation>
    <scope>NUCLEOTIDE SEQUENCE [LARGE SCALE GENOMIC DNA]</scope>
    <source>
        <strain evidence="3 4">DSM 19922</strain>
    </source>
</reference>
<gene>
    <name evidence="3" type="ORF">QO018_002748</name>
</gene>
<dbReference type="GO" id="GO:0047099">
    <property type="term" value="F:CDP-4-dehydro-6-deoxyglucose reductase activity"/>
    <property type="evidence" value="ECO:0007669"/>
    <property type="project" value="UniProtKB-EC"/>
</dbReference>
<dbReference type="CDD" id="cd00207">
    <property type="entry name" value="fer2"/>
    <property type="match status" value="1"/>
</dbReference>
<dbReference type="InterPro" id="IPR017938">
    <property type="entry name" value="Riboflavin_synthase-like_b-brl"/>
</dbReference>
<dbReference type="PROSITE" id="PS51384">
    <property type="entry name" value="FAD_FR"/>
    <property type="match status" value="1"/>
</dbReference>
<comment type="caution">
    <text evidence="3">The sequence shown here is derived from an EMBL/GenBank/DDBJ whole genome shotgun (WGS) entry which is preliminary data.</text>
</comment>
<dbReference type="Proteomes" id="UP001244552">
    <property type="component" value="Unassembled WGS sequence"/>
</dbReference>
<evidence type="ECO:0000259" key="1">
    <source>
        <dbReference type="PROSITE" id="PS51085"/>
    </source>
</evidence>
<dbReference type="EMBL" id="JAUSVU010000009">
    <property type="protein sequence ID" value="MDQ0533881.1"/>
    <property type="molecule type" value="Genomic_DNA"/>
</dbReference>
<evidence type="ECO:0000313" key="4">
    <source>
        <dbReference type="Proteomes" id="UP001244552"/>
    </source>
</evidence>
<dbReference type="Gene3D" id="3.10.20.30">
    <property type="match status" value="1"/>
</dbReference>
<dbReference type="PANTHER" id="PTHR47354">
    <property type="entry name" value="NADH OXIDOREDUCTASE HCR"/>
    <property type="match status" value="1"/>
</dbReference>
<dbReference type="InterPro" id="IPR008333">
    <property type="entry name" value="Cbr1-like_FAD-bd_dom"/>
</dbReference>
<feature type="domain" description="FAD-binding FR-type" evidence="2">
    <location>
        <begin position="102"/>
        <end position="203"/>
    </location>
</feature>
<dbReference type="SUPFAM" id="SSF54292">
    <property type="entry name" value="2Fe-2S ferredoxin-like"/>
    <property type="match status" value="1"/>
</dbReference>
<dbReference type="EC" id="1.17.1.1" evidence="3"/>
<dbReference type="Gene3D" id="2.40.30.10">
    <property type="entry name" value="Translation factors"/>
    <property type="match status" value="1"/>
</dbReference>
<dbReference type="InterPro" id="IPR001041">
    <property type="entry name" value="2Fe-2S_ferredoxin-type"/>
</dbReference>
<dbReference type="PROSITE" id="PS51085">
    <property type="entry name" value="2FE2S_FER_2"/>
    <property type="match status" value="1"/>
</dbReference>
<dbReference type="RefSeq" id="WP_209982898.1">
    <property type="nucleotide sequence ID" value="NZ_JAGINO010000009.1"/>
</dbReference>
<dbReference type="Pfam" id="PF00970">
    <property type="entry name" value="FAD_binding_6"/>
    <property type="match status" value="1"/>
</dbReference>
<evidence type="ECO:0000313" key="3">
    <source>
        <dbReference type="EMBL" id="MDQ0533881.1"/>
    </source>
</evidence>
<keyword evidence="3" id="KW-0560">Oxidoreductase</keyword>
<dbReference type="SUPFAM" id="SSF52343">
    <property type="entry name" value="Ferredoxin reductase-like, C-terminal NADP-linked domain"/>
    <property type="match status" value="1"/>
</dbReference>
<dbReference type="InterPro" id="IPR036010">
    <property type="entry name" value="2Fe-2S_ferredoxin-like_sf"/>
</dbReference>
<dbReference type="CDD" id="cd06187">
    <property type="entry name" value="O2ase_reductase_like"/>
    <property type="match status" value="1"/>
</dbReference>
<dbReference type="InterPro" id="IPR050415">
    <property type="entry name" value="MRET"/>
</dbReference>
<evidence type="ECO:0000259" key="2">
    <source>
        <dbReference type="PROSITE" id="PS51384"/>
    </source>
</evidence>
<dbReference type="Pfam" id="PF00111">
    <property type="entry name" value="Fer2"/>
    <property type="match status" value="1"/>
</dbReference>
<dbReference type="Gene3D" id="3.40.50.80">
    <property type="entry name" value="Nucleotide-binding domain of ferredoxin-NADP reductase (FNR) module"/>
    <property type="match status" value="1"/>
</dbReference>
<protein>
    <submittedName>
        <fullName evidence="3">CDP-4-dehydro-6-deoxyglucose reductase</fullName>
        <ecNumber evidence="3">1.17.1.1</ecNumber>
    </submittedName>
</protein>
<dbReference type="InterPro" id="IPR012675">
    <property type="entry name" value="Beta-grasp_dom_sf"/>
</dbReference>
<accession>A0ABU0ML16</accession>
<dbReference type="InterPro" id="IPR001433">
    <property type="entry name" value="OxRdtase_FAD/NAD-bd"/>
</dbReference>
<sequence>MSRIRLHPSGRTVECRDGETVLSALEQAGYALPNNCRAGACGECKVKVLAGQFDQGMVLDMALSRAERKDGYGLMCMAKPISDELMIEYGTADAQPKLFPPRETVPFVVTDRIRRTPRIVELRLRPLGQPLRYWPGQYVMLGDALAGAPPRCYSIANAPRPDGEITLQVTRIDGGPTSGWIHEHLTPGRGVTLSGPYGTFIGDPSVDSPVLCMAAGSGLAPILALTEAALRRGYRPPVTLLVSASTRADVYEQGLLSYWQAKYRNVEVRVTLTREDSPDHLKGRIPAILPGILPDLSGHAVFAAGSPAFVAACVAAARALGAREDRIHSEGYVSQHIPEAPPPERLMAGALG</sequence>
<dbReference type="PRINTS" id="PR00410">
    <property type="entry name" value="PHEHYDRXLASE"/>
</dbReference>
<feature type="domain" description="2Fe-2S ferredoxin-type" evidence="1">
    <location>
        <begin position="2"/>
        <end position="93"/>
    </location>
</feature>
<organism evidence="3 4">
    <name type="scientific">Azospirillum picis</name>
    <dbReference type="NCBI Taxonomy" id="488438"/>
    <lineage>
        <taxon>Bacteria</taxon>
        <taxon>Pseudomonadati</taxon>
        <taxon>Pseudomonadota</taxon>
        <taxon>Alphaproteobacteria</taxon>
        <taxon>Rhodospirillales</taxon>
        <taxon>Azospirillaceae</taxon>
        <taxon>Azospirillum</taxon>
    </lineage>
</organism>
<dbReference type="SUPFAM" id="SSF63380">
    <property type="entry name" value="Riboflavin synthase domain-like"/>
    <property type="match status" value="1"/>
</dbReference>
<dbReference type="InterPro" id="IPR039261">
    <property type="entry name" value="FNR_nucleotide-bd"/>
</dbReference>
<name>A0ABU0ML16_9PROT</name>
<proteinExistence type="predicted"/>
<dbReference type="PANTHER" id="PTHR47354:SF5">
    <property type="entry name" value="PROTEIN RFBI"/>
    <property type="match status" value="1"/>
</dbReference>
<dbReference type="Pfam" id="PF00175">
    <property type="entry name" value="NAD_binding_1"/>
    <property type="match status" value="1"/>
</dbReference>
<keyword evidence="4" id="KW-1185">Reference proteome</keyword>